<feature type="region of interest" description="Disordered" evidence="1">
    <location>
        <begin position="330"/>
        <end position="356"/>
    </location>
</feature>
<evidence type="ECO:0000256" key="1">
    <source>
        <dbReference type="SAM" id="MobiDB-lite"/>
    </source>
</evidence>
<accession>A0ABM8R5P5</accession>
<name>A0ABM8R5P5_9BACT</name>
<feature type="compositionally biased region" description="Basic and acidic residues" evidence="1">
    <location>
        <begin position="332"/>
        <end position="344"/>
    </location>
</feature>
<gene>
    <name evidence="2" type="ORF">NSPZN2_100506</name>
</gene>
<reference evidence="2 3" key="1">
    <citation type="submission" date="2021-02" db="EMBL/GenBank/DDBJ databases">
        <authorList>
            <person name="Han P."/>
        </authorList>
    </citation>
    <scope>NUCLEOTIDE SEQUENCE [LARGE SCALE GENOMIC DNA]</scope>
    <source>
        <strain evidence="2">Candidatus Nitrospira sp. ZN2</strain>
    </source>
</reference>
<dbReference type="EMBL" id="CAJNBJ010000002">
    <property type="protein sequence ID" value="CAE6734145.1"/>
    <property type="molecule type" value="Genomic_DNA"/>
</dbReference>
<organism evidence="2 3">
    <name type="scientific">Nitrospira defluvii</name>
    <dbReference type="NCBI Taxonomy" id="330214"/>
    <lineage>
        <taxon>Bacteria</taxon>
        <taxon>Pseudomonadati</taxon>
        <taxon>Nitrospirota</taxon>
        <taxon>Nitrospiria</taxon>
        <taxon>Nitrospirales</taxon>
        <taxon>Nitrospiraceae</taxon>
        <taxon>Nitrospira</taxon>
    </lineage>
</organism>
<evidence type="ECO:0000313" key="3">
    <source>
        <dbReference type="Proteomes" id="UP000675880"/>
    </source>
</evidence>
<proteinExistence type="predicted"/>
<dbReference type="Proteomes" id="UP000675880">
    <property type="component" value="Unassembled WGS sequence"/>
</dbReference>
<evidence type="ECO:0000313" key="2">
    <source>
        <dbReference type="EMBL" id="CAE6734145.1"/>
    </source>
</evidence>
<comment type="caution">
    <text evidence="2">The sequence shown here is derived from an EMBL/GenBank/DDBJ whole genome shotgun (WGS) entry which is preliminary data.</text>
</comment>
<sequence>MVLPVESGNQCRRLFLCQMVDLGENEVLGQSRFLGFSQNAPFLGLGHLWRCRRVGSGRGGLISLFHGSCRIGGGRRLRCGALGLLRAGSVQGQRLREVVFEDCGGLRVDGRIRVLWFLDFDGTQLAEDLRVELFQLFDVGGGPVEAEGERVMDAGLALVDHVSGDPAEFELDHRKPSDVGIHPVEVGVDVDHAVRAAEVDLIQTGHADPGQHDEQLRALRTLAFLEQFAGAFAWLESEGAFVEALGLFLVPDAFQPMGVPVPSEGLGKNQLRIVGRKHDVQLGGFLPIEFLDLLGHNEVGGFDGIAAALAERSDAQANLADDRVATAVGEAVDARERNEGRGHGDVPPCDGLGTSD</sequence>
<keyword evidence="3" id="KW-1185">Reference proteome</keyword>
<protein>
    <submittedName>
        <fullName evidence="2">Uncharacterized protein</fullName>
    </submittedName>
</protein>